<evidence type="ECO:0000313" key="2">
    <source>
        <dbReference type="Proteomes" id="UP001266305"/>
    </source>
</evidence>
<dbReference type="Gene3D" id="1.25.10.10">
    <property type="entry name" value="Leucine-rich Repeat Variant"/>
    <property type="match status" value="1"/>
</dbReference>
<dbReference type="InterPro" id="IPR016024">
    <property type="entry name" value="ARM-type_fold"/>
</dbReference>
<evidence type="ECO:0000313" key="1">
    <source>
        <dbReference type="EMBL" id="KAK2101036.1"/>
    </source>
</evidence>
<organism evidence="1 2">
    <name type="scientific">Saguinus oedipus</name>
    <name type="common">Cotton-top tamarin</name>
    <name type="synonym">Oedipomidas oedipus</name>
    <dbReference type="NCBI Taxonomy" id="9490"/>
    <lineage>
        <taxon>Eukaryota</taxon>
        <taxon>Metazoa</taxon>
        <taxon>Chordata</taxon>
        <taxon>Craniata</taxon>
        <taxon>Vertebrata</taxon>
        <taxon>Euteleostomi</taxon>
        <taxon>Mammalia</taxon>
        <taxon>Eutheria</taxon>
        <taxon>Euarchontoglires</taxon>
        <taxon>Primates</taxon>
        <taxon>Haplorrhini</taxon>
        <taxon>Platyrrhini</taxon>
        <taxon>Cebidae</taxon>
        <taxon>Callitrichinae</taxon>
        <taxon>Saguinus</taxon>
    </lineage>
</organism>
<comment type="caution">
    <text evidence="1">The sequence shown here is derived from an EMBL/GenBank/DDBJ whole genome shotgun (WGS) entry which is preliminary data.</text>
</comment>
<sequence length="282" mass="31643">MAAHLKKRVYEEFTKVVQQQQEEIATKKLRLTKPSKSAALHIDLCKATSPADALQYLLQFARKPVEAESVEGVVRILLEHYYKENDPSVRLKIASLLGLLSKTTGFSPDCIMDDAINILQNEKSHQVLAQLLDTLLAIGTKLPENQAIQMRLVDVACKSLARDYISSLQELKSSYDKVSTQSWLLYDIYFRNINLKISPFSKTFPFWLKILTSRAPLGIKSYHPVSFQQLSPFLVHDHVNIALLPVGPGRTPKATVPGLPGELQDSWRVPCLPLAHLTASWG</sequence>
<dbReference type="Proteomes" id="UP001266305">
    <property type="component" value="Unassembled WGS sequence"/>
</dbReference>
<reference evidence="1 2" key="1">
    <citation type="submission" date="2023-05" db="EMBL/GenBank/DDBJ databases">
        <title>B98-5 Cell Line De Novo Hybrid Assembly: An Optical Mapping Approach.</title>
        <authorList>
            <person name="Kananen K."/>
            <person name="Auerbach J.A."/>
            <person name="Kautto E."/>
            <person name="Blachly J.S."/>
        </authorList>
    </citation>
    <scope>NUCLEOTIDE SEQUENCE [LARGE SCALE GENOMIC DNA]</scope>
    <source>
        <strain evidence="1">B95-8</strain>
        <tissue evidence="1">Cell line</tissue>
    </source>
</reference>
<proteinExistence type="predicted"/>
<evidence type="ECO:0008006" key="3">
    <source>
        <dbReference type="Google" id="ProtNLM"/>
    </source>
</evidence>
<dbReference type="EMBL" id="JASSZA010000010">
    <property type="protein sequence ID" value="KAK2101036.1"/>
    <property type="molecule type" value="Genomic_DNA"/>
</dbReference>
<name>A0ABQ9UVB1_SAGOE</name>
<accession>A0ABQ9UVB1</accession>
<dbReference type="InterPro" id="IPR011989">
    <property type="entry name" value="ARM-like"/>
</dbReference>
<gene>
    <name evidence="1" type="ORF">P7K49_022384</name>
</gene>
<dbReference type="PANTHER" id="PTHR20938:SF0">
    <property type="entry name" value="INTEGRATOR COMPLEX SUBUNIT 4"/>
    <property type="match status" value="1"/>
</dbReference>
<protein>
    <recommendedName>
        <fullName evidence="3">Integrator complex subunit 4</fullName>
    </recommendedName>
</protein>
<dbReference type="PANTHER" id="PTHR20938">
    <property type="entry name" value="INTEGRATOR COMPLEX SUBUNIT 4"/>
    <property type="match status" value="1"/>
</dbReference>
<keyword evidence="2" id="KW-1185">Reference proteome</keyword>
<dbReference type="SUPFAM" id="SSF48371">
    <property type="entry name" value="ARM repeat"/>
    <property type="match status" value="1"/>
</dbReference>